<protein>
    <submittedName>
        <fullName evidence="4">Uncharacterized protein</fullName>
    </submittedName>
</protein>
<evidence type="ECO:0000259" key="2">
    <source>
        <dbReference type="PROSITE" id="PS50090"/>
    </source>
</evidence>
<comment type="caution">
    <text evidence="4">The sequence shown here is derived from an EMBL/GenBank/DDBJ whole genome shotgun (WGS) entry which is preliminary data.</text>
</comment>
<dbReference type="InterPro" id="IPR001005">
    <property type="entry name" value="SANT/Myb"/>
</dbReference>
<dbReference type="SMART" id="SM00717">
    <property type="entry name" value="SANT"/>
    <property type="match status" value="1"/>
</dbReference>
<dbReference type="Proteomes" id="UP000243217">
    <property type="component" value="Unassembled WGS sequence"/>
</dbReference>
<dbReference type="OrthoDB" id="2143914at2759"/>
<proteinExistence type="predicted"/>
<name>A0A1W0ACC4_9STRA</name>
<evidence type="ECO:0000313" key="5">
    <source>
        <dbReference type="Proteomes" id="UP000243217"/>
    </source>
</evidence>
<gene>
    <name evidence="4" type="ORF">THRCLA_00040</name>
</gene>
<sequence length="268" mass="31024">MDMRAVVGKENVPPIRKNAKKPSSKCTDNKTEKVQLIANKGYWAPEDDQKLRALVYGLGTKNWNEIGSHFPHKSGRQCHERWKHFCNELANTQQIKIEQHDFTTAFSNTLLAKRSTHTSVKRFSTPSPLVEKVNKLNNIANKLKHRQDHSPDGVALAIVPPAVKRKLEHWSMMYGIDVNQMEYVTFVKRPPAPPTGYRPRRIVRQTKRQKIDPTSTYHDTMFLNQEEIHEHLKDMIGWKYPNSEPLQSQFRSINNLVVCIPSQYNCIT</sequence>
<dbReference type="InterPro" id="IPR017930">
    <property type="entry name" value="Myb_dom"/>
</dbReference>
<dbReference type="PROSITE" id="PS50090">
    <property type="entry name" value="MYB_LIKE"/>
    <property type="match status" value="1"/>
</dbReference>
<evidence type="ECO:0000259" key="3">
    <source>
        <dbReference type="PROSITE" id="PS51294"/>
    </source>
</evidence>
<keyword evidence="5" id="KW-1185">Reference proteome</keyword>
<feature type="region of interest" description="Disordered" evidence="1">
    <location>
        <begin position="1"/>
        <end position="28"/>
    </location>
</feature>
<dbReference type="Gene3D" id="1.10.10.60">
    <property type="entry name" value="Homeodomain-like"/>
    <property type="match status" value="1"/>
</dbReference>
<dbReference type="AlphaFoldDB" id="A0A1W0ACC4"/>
<evidence type="ECO:0000256" key="1">
    <source>
        <dbReference type="SAM" id="MobiDB-lite"/>
    </source>
</evidence>
<feature type="domain" description="Myb-like" evidence="2">
    <location>
        <begin position="39"/>
        <end position="86"/>
    </location>
</feature>
<reference evidence="4 5" key="1">
    <citation type="journal article" date="2014" name="Genome Biol. Evol.">
        <title>The secreted proteins of Achlya hypogyna and Thraustotheca clavata identify the ancestral oomycete secretome and reveal gene acquisitions by horizontal gene transfer.</title>
        <authorList>
            <person name="Misner I."/>
            <person name="Blouin N."/>
            <person name="Leonard G."/>
            <person name="Richards T.A."/>
            <person name="Lane C.E."/>
        </authorList>
    </citation>
    <scope>NUCLEOTIDE SEQUENCE [LARGE SCALE GENOMIC DNA]</scope>
    <source>
        <strain evidence="4 5">ATCC 34112</strain>
    </source>
</reference>
<dbReference type="SUPFAM" id="SSF46689">
    <property type="entry name" value="Homeodomain-like"/>
    <property type="match status" value="1"/>
</dbReference>
<dbReference type="PROSITE" id="PS51294">
    <property type="entry name" value="HTH_MYB"/>
    <property type="match status" value="1"/>
</dbReference>
<accession>A0A1W0ACC4</accession>
<dbReference type="EMBL" id="JNBS01000019">
    <property type="protein sequence ID" value="OQS07967.1"/>
    <property type="molecule type" value="Genomic_DNA"/>
</dbReference>
<dbReference type="STRING" id="74557.A0A1W0ACC4"/>
<organism evidence="4 5">
    <name type="scientific">Thraustotheca clavata</name>
    <dbReference type="NCBI Taxonomy" id="74557"/>
    <lineage>
        <taxon>Eukaryota</taxon>
        <taxon>Sar</taxon>
        <taxon>Stramenopiles</taxon>
        <taxon>Oomycota</taxon>
        <taxon>Saprolegniomycetes</taxon>
        <taxon>Saprolegniales</taxon>
        <taxon>Achlyaceae</taxon>
        <taxon>Thraustotheca</taxon>
    </lineage>
</organism>
<dbReference type="CDD" id="cd00167">
    <property type="entry name" value="SANT"/>
    <property type="match status" value="1"/>
</dbReference>
<evidence type="ECO:0000313" key="4">
    <source>
        <dbReference type="EMBL" id="OQS07967.1"/>
    </source>
</evidence>
<dbReference type="Pfam" id="PF00249">
    <property type="entry name" value="Myb_DNA-binding"/>
    <property type="match status" value="1"/>
</dbReference>
<feature type="domain" description="HTH myb-type" evidence="3">
    <location>
        <begin position="39"/>
        <end position="90"/>
    </location>
</feature>
<dbReference type="InterPro" id="IPR009057">
    <property type="entry name" value="Homeodomain-like_sf"/>
</dbReference>